<sequence length="563" mass="61875">MKKGSILFKLTLLSTLGIVTVVIALIILSTNSLNKYANAVINSTDQILTNDIETKNKKDANYLKSYGESIADYLGKISADPIWNFNTDLLNGYVENVIKLPNIVYAVVYDDSGSLLAGEKKGSNVISYKADIMYGDKKIGKVELGLDKNYLLTLQVENKKTKESLLSKFNKDSKDNISKAMIYQSIVALIIGAIIIIIIVLFILKIVKPLQKMNVLVKELSKGKGDLTVRLNIKTKDEIGVLASSFNDFIESLSELVKININSSKEIQNSSEYLAKTTLDQREYIKNVVEEMNIINQNSQNISASLEELNAGVADFSEGTQTVSESSKNLSNETQNVQKFIKNIGKTVEKTVKVMNNINKEMNNTVNSINNVNKYAQNIEDIVSTISSITEQTNLLALNAAIEAARAGEAGKGFAVVADEIRKLAEESKEATDNIAQILDSIKNGTQDAQKKVNVVLKDVGNAVETTNEISGEQEKVIELVSKMSDMANRNSQISQEQTTASNEMSQAIGTAATSVSDIVEKLDKISEDLNEINNEIEVLNNSSDKLKENANILVEQMNNFKV</sequence>
<dbReference type="GO" id="GO:0007165">
    <property type="term" value="P:signal transduction"/>
    <property type="evidence" value="ECO:0007669"/>
    <property type="project" value="UniProtKB-KW"/>
</dbReference>
<proteinExistence type="inferred from homology"/>
<dbReference type="PANTHER" id="PTHR32089:SF112">
    <property type="entry name" value="LYSOZYME-LIKE PROTEIN-RELATED"/>
    <property type="match status" value="1"/>
</dbReference>
<dbReference type="PROSITE" id="PS50885">
    <property type="entry name" value="HAMP"/>
    <property type="match status" value="1"/>
</dbReference>
<dbReference type="CDD" id="cd11386">
    <property type="entry name" value="MCP_signal"/>
    <property type="match status" value="1"/>
</dbReference>
<dbReference type="FunCoup" id="A0A7G1G715">
    <property type="interactions" value="47"/>
</dbReference>
<dbReference type="InterPro" id="IPR003660">
    <property type="entry name" value="HAMP_dom"/>
</dbReference>
<feature type="domain" description="Methyl-accepting transducer" evidence="6">
    <location>
        <begin position="277"/>
        <end position="513"/>
    </location>
</feature>
<evidence type="ECO:0008006" key="10">
    <source>
        <dbReference type="Google" id="ProtNLM"/>
    </source>
</evidence>
<keyword evidence="5" id="KW-0472">Membrane</keyword>
<dbReference type="Proteomes" id="UP000516361">
    <property type="component" value="Chromosome"/>
</dbReference>
<keyword evidence="4" id="KW-0175">Coiled coil</keyword>
<keyword evidence="5" id="KW-0812">Transmembrane</keyword>
<dbReference type="CDD" id="cd06225">
    <property type="entry name" value="HAMP"/>
    <property type="match status" value="1"/>
</dbReference>
<dbReference type="SMART" id="SM00283">
    <property type="entry name" value="MA"/>
    <property type="match status" value="1"/>
</dbReference>
<evidence type="ECO:0000256" key="2">
    <source>
        <dbReference type="ARBA" id="ARBA00029447"/>
    </source>
</evidence>
<feature type="transmembrane region" description="Helical" evidence="5">
    <location>
        <begin position="6"/>
        <end position="28"/>
    </location>
</feature>
<dbReference type="Gene3D" id="6.10.340.10">
    <property type="match status" value="1"/>
</dbReference>
<dbReference type="RefSeq" id="WP_190615778.1">
    <property type="nucleotide sequence ID" value="NZ_AP018712.1"/>
</dbReference>
<evidence type="ECO:0000256" key="3">
    <source>
        <dbReference type="PROSITE-ProRule" id="PRU00284"/>
    </source>
</evidence>
<dbReference type="InterPro" id="IPR004089">
    <property type="entry name" value="MCPsignal_dom"/>
</dbReference>
<dbReference type="PROSITE" id="PS50111">
    <property type="entry name" value="CHEMOTAXIS_TRANSDUC_2"/>
    <property type="match status" value="1"/>
</dbReference>
<protein>
    <recommendedName>
        <fullName evidence="10">Methyl-accepting chemotaxis protein</fullName>
    </recommendedName>
</protein>
<reference evidence="8 9" key="1">
    <citation type="submission" date="2018-06" db="EMBL/GenBank/DDBJ databases">
        <title>Genome sequencing of Oceanotoga sp. sy52.</title>
        <authorList>
            <person name="Mori K."/>
        </authorList>
    </citation>
    <scope>NUCLEOTIDE SEQUENCE [LARGE SCALE GENOMIC DNA]</scope>
    <source>
        <strain evidence="9">sy52</strain>
    </source>
</reference>
<dbReference type="InterPro" id="IPR004090">
    <property type="entry name" value="Chemotax_Me-accpt_rcpt"/>
</dbReference>
<feature type="transmembrane region" description="Helical" evidence="5">
    <location>
        <begin position="181"/>
        <end position="204"/>
    </location>
</feature>
<dbReference type="Gene3D" id="1.10.287.950">
    <property type="entry name" value="Methyl-accepting chemotaxis protein"/>
    <property type="match status" value="1"/>
</dbReference>
<dbReference type="AlphaFoldDB" id="A0A7G1G715"/>
<evidence type="ECO:0000256" key="5">
    <source>
        <dbReference type="SAM" id="Phobius"/>
    </source>
</evidence>
<keyword evidence="5" id="KW-1133">Transmembrane helix</keyword>
<evidence type="ECO:0000256" key="1">
    <source>
        <dbReference type="ARBA" id="ARBA00023224"/>
    </source>
</evidence>
<evidence type="ECO:0000256" key="4">
    <source>
        <dbReference type="SAM" id="Coils"/>
    </source>
</evidence>
<name>A0A7G1G715_9BACT</name>
<feature type="domain" description="HAMP" evidence="7">
    <location>
        <begin position="204"/>
        <end position="258"/>
    </location>
</feature>
<evidence type="ECO:0000259" key="6">
    <source>
        <dbReference type="PROSITE" id="PS50111"/>
    </source>
</evidence>
<dbReference type="GO" id="GO:0006935">
    <property type="term" value="P:chemotaxis"/>
    <property type="evidence" value="ECO:0007669"/>
    <property type="project" value="InterPro"/>
</dbReference>
<dbReference type="KEGG" id="ocy:OSSY52_08480"/>
<gene>
    <name evidence="8" type="ORF">OSSY52_08480</name>
</gene>
<evidence type="ECO:0000313" key="8">
    <source>
        <dbReference type="EMBL" id="BBE30707.1"/>
    </source>
</evidence>
<dbReference type="GO" id="GO:0004888">
    <property type="term" value="F:transmembrane signaling receptor activity"/>
    <property type="evidence" value="ECO:0007669"/>
    <property type="project" value="InterPro"/>
</dbReference>
<comment type="similarity">
    <text evidence="2">Belongs to the methyl-accepting chemotaxis (MCP) protein family.</text>
</comment>
<dbReference type="GO" id="GO:0016020">
    <property type="term" value="C:membrane"/>
    <property type="evidence" value="ECO:0007669"/>
    <property type="project" value="InterPro"/>
</dbReference>
<dbReference type="SUPFAM" id="SSF58104">
    <property type="entry name" value="Methyl-accepting chemotaxis protein (MCP) signaling domain"/>
    <property type="match status" value="1"/>
</dbReference>
<evidence type="ECO:0000313" key="9">
    <source>
        <dbReference type="Proteomes" id="UP000516361"/>
    </source>
</evidence>
<dbReference type="InParanoid" id="A0A7G1G715"/>
<dbReference type="EMBL" id="AP018712">
    <property type="protein sequence ID" value="BBE30707.1"/>
    <property type="molecule type" value="Genomic_DNA"/>
</dbReference>
<dbReference type="SMART" id="SM00304">
    <property type="entry name" value="HAMP"/>
    <property type="match status" value="1"/>
</dbReference>
<keyword evidence="1 3" id="KW-0807">Transducer</keyword>
<keyword evidence="9" id="KW-1185">Reference proteome</keyword>
<feature type="coiled-coil region" evidence="4">
    <location>
        <begin position="516"/>
        <end position="557"/>
    </location>
</feature>
<accession>A0A7G1G715</accession>
<dbReference type="Pfam" id="PF00015">
    <property type="entry name" value="MCPsignal"/>
    <property type="match status" value="1"/>
</dbReference>
<dbReference type="PANTHER" id="PTHR32089">
    <property type="entry name" value="METHYL-ACCEPTING CHEMOTAXIS PROTEIN MCPB"/>
    <property type="match status" value="1"/>
</dbReference>
<dbReference type="Pfam" id="PF00672">
    <property type="entry name" value="HAMP"/>
    <property type="match status" value="1"/>
</dbReference>
<dbReference type="PRINTS" id="PR00260">
    <property type="entry name" value="CHEMTRNSDUCR"/>
</dbReference>
<organism evidence="8 9">
    <name type="scientific">Tepiditoga spiralis</name>
    <dbReference type="NCBI Taxonomy" id="2108365"/>
    <lineage>
        <taxon>Bacteria</taxon>
        <taxon>Thermotogati</taxon>
        <taxon>Thermotogota</taxon>
        <taxon>Thermotogae</taxon>
        <taxon>Petrotogales</taxon>
        <taxon>Petrotogaceae</taxon>
        <taxon>Tepiditoga</taxon>
    </lineage>
</organism>
<evidence type="ECO:0000259" key="7">
    <source>
        <dbReference type="PROSITE" id="PS50885"/>
    </source>
</evidence>